<dbReference type="InterPro" id="IPR051165">
    <property type="entry name" value="Multifunctional_ANK_Repeat"/>
</dbReference>
<keyword evidence="2 3" id="KW-0040">ANK repeat</keyword>
<evidence type="ECO:0000313" key="5">
    <source>
        <dbReference type="EMBL" id="KAI1858188.1"/>
    </source>
</evidence>
<accession>A0A9P9WDG8</accession>
<reference evidence="5" key="1">
    <citation type="submission" date="2021-03" db="EMBL/GenBank/DDBJ databases">
        <title>Revisited historic fungal species revealed as producer of novel bioactive compounds through whole genome sequencing and comparative genomics.</title>
        <authorList>
            <person name="Vignolle G.A."/>
            <person name="Hochenegger N."/>
            <person name="Mach R.L."/>
            <person name="Mach-Aigner A.R."/>
            <person name="Javad Rahimi M."/>
            <person name="Salim K.A."/>
            <person name="Chan C.M."/>
            <person name="Lim L.B.L."/>
            <person name="Cai F."/>
            <person name="Druzhinina I.S."/>
            <person name="U'Ren J.M."/>
            <person name="Derntl C."/>
        </authorList>
    </citation>
    <scope>NUCLEOTIDE SEQUENCE</scope>
    <source>
        <strain evidence="5">TUCIM 5799</strain>
    </source>
</reference>
<evidence type="ECO:0000259" key="4">
    <source>
        <dbReference type="Pfam" id="PF14420"/>
    </source>
</evidence>
<feature type="repeat" description="ANK" evidence="3">
    <location>
        <begin position="990"/>
        <end position="1022"/>
    </location>
</feature>
<dbReference type="InterPro" id="IPR002110">
    <property type="entry name" value="Ankyrin_rpt"/>
</dbReference>
<dbReference type="PANTHER" id="PTHR24123:SF33">
    <property type="entry name" value="PROTEIN HOS4"/>
    <property type="match status" value="1"/>
</dbReference>
<feature type="domain" description="Clr5" evidence="4">
    <location>
        <begin position="1"/>
        <end position="54"/>
    </location>
</feature>
<dbReference type="EMBL" id="JAFIMR010000037">
    <property type="protein sequence ID" value="KAI1858188.1"/>
    <property type="molecule type" value="Genomic_DNA"/>
</dbReference>
<evidence type="ECO:0000256" key="3">
    <source>
        <dbReference type="PROSITE-ProRule" id="PRU00023"/>
    </source>
</evidence>
<dbReference type="Pfam" id="PF00023">
    <property type="entry name" value="Ank"/>
    <property type="match status" value="1"/>
</dbReference>
<dbReference type="Pfam" id="PF12796">
    <property type="entry name" value="Ank_2"/>
    <property type="match status" value="2"/>
</dbReference>
<name>A0A9P9WDG8_9PEZI</name>
<dbReference type="Gene3D" id="1.25.40.20">
    <property type="entry name" value="Ankyrin repeat-containing domain"/>
    <property type="match status" value="4"/>
</dbReference>
<dbReference type="InterPro" id="IPR025676">
    <property type="entry name" value="Clr5_dom"/>
</dbReference>
<proteinExistence type="predicted"/>
<dbReference type="Pfam" id="PF14420">
    <property type="entry name" value="Clr5"/>
    <property type="match status" value="1"/>
</dbReference>
<dbReference type="Proteomes" id="UP000829685">
    <property type="component" value="Unassembled WGS sequence"/>
</dbReference>
<evidence type="ECO:0000313" key="6">
    <source>
        <dbReference type="Proteomes" id="UP000829685"/>
    </source>
</evidence>
<dbReference type="SUPFAM" id="SSF48403">
    <property type="entry name" value="Ankyrin repeat"/>
    <property type="match status" value="3"/>
</dbReference>
<dbReference type="PROSITE" id="PS50088">
    <property type="entry name" value="ANK_REPEAT"/>
    <property type="match status" value="4"/>
</dbReference>
<feature type="repeat" description="ANK" evidence="3">
    <location>
        <begin position="955"/>
        <end position="987"/>
    </location>
</feature>
<feature type="repeat" description="ANK" evidence="3">
    <location>
        <begin position="335"/>
        <end position="367"/>
    </location>
</feature>
<dbReference type="SMART" id="SM00248">
    <property type="entry name" value="ANK"/>
    <property type="match status" value="13"/>
</dbReference>
<keyword evidence="1" id="KW-0677">Repeat</keyword>
<protein>
    <recommendedName>
        <fullName evidence="4">Clr5 domain-containing protein</fullName>
    </recommendedName>
</protein>
<gene>
    <name evidence="5" type="ORF">JX265_010856</name>
</gene>
<evidence type="ECO:0000256" key="1">
    <source>
        <dbReference type="ARBA" id="ARBA00022737"/>
    </source>
</evidence>
<organism evidence="5 6">
    <name type="scientific">Neoarthrinium moseri</name>
    <dbReference type="NCBI Taxonomy" id="1658444"/>
    <lineage>
        <taxon>Eukaryota</taxon>
        <taxon>Fungi</taxon>
        <taxon>Dikarya</taxon>
        <taxon>Ascomycota</taxon>
        <taxon>Pezizomycotina</taxon>
        <taxon>Sordariomycetes</taxon>
        <taxon>Xylariomycetidae</taxon>
        <taxon>Amphisphaeriales</taxon>
        <taxon>Apiosporaceae</taxon>
        <taxon>Neoarthrinium</taxon>
    </lineage>
</organism>
<dbReference type="PROSITE" id="PS50297">
    <property type="entry name" value="ANK_REP_REGION"/>
    <property type="match status" value="3"/>
</dbReference>
<keyword evidence="6" id="KW-1185">Reference proteome</keyword>
<evidence type="ECO:0000256" key="2">
    <source>
        <dbReference type="ARBA" id="ARBA00023043"/>
    </source>
</evidence>
<dbReference type="InterPro" id="IPR036770">
    <property type="entry name" value="Ankyrin_rpt-contain_sf"/>
</dbReference>
<dbReference type="AlphaFoldDB" id="A0A9P9WDG8"/>
<comment type="caution">
    <text evidence="5">The sequence shown here is derived from an EMBL/GenBank/DDBJ whole genome shotgun (WGS) entry which is preliminary data.</text>
</comment>
<sequence length="1181" mass="131622">MASDWERFKDEIVWLYLAEGLTLDQVSSQMVREHGFDKKKHQYEYMLKKWKISKNTKKKMWEYVNHIVQKRYKQQKASQVHLHGIQLSDARVRKALQRYGRISLAEKYGAAPSPQSPEGQIIRISSPPAPEKQVVWPENLPWVQFDRTVQLVHLEIAEPLVDSILRALATSRLGTRVVDDSAVSTALREPLDWVATLSQTLPHLDDHAGELVASSHIQKPDIRATRAFKALLFQMSNKKLNVKHPLLAQNMMKLIHGLCREIPTAVDRLLDSTDPTSAAVKETLFATVVRFGHSLLVPRFLAAGTNPNNLIDCTLRFKTNMQRGKAFFRRERWLSRVTPLQLASAAGDMETASVLLEYQAKPDLGDPTPLQIVCSLPPKPDSVKLARLLLQYGAQPDTTRHDILLPPLMEAVACGNKEMVRFLLSVGAADKIVSLDNSKYSISIYPSHLRVDFLYLVYGYPRTDHERLNLYKNHATITALQIATIIHDTNITEMLILSFPHPDEGLVCRFLNLYPGIRDDKVWINSAFCAVAWSLDCRIARILLGYGVIPQWHEGYIISAIQAAVLYGNVDLIRLLHSCGYDINASVMLLPPPTSKSKTILLEHWTPLECAIYLGHSQLAQVLLRLGAWWAASTLNLAIWFGNDELVLDLLARDANITSILHGLYPLQIAVRQQKGLALIRKLVEAGARFQGDELITVVRNNDLDVAGYIMASGTDILATSTNGETILDAAAQSGNLFMMQRYFSYGGQYTSKALFGAVKTATATSDHSAVKYLLQFRPSGPMDAYEVTSLVQSILTNNRILVDLFLDLHPGLATSYFCWHTEWSKRPYLQIWDQIGLTVFEPRSRCANSACPSRISPLWAAAHMLQEPLVKDLIIRNHPPHAFLLESALYDRTFSSKEIQEQLTTAYPLSSIRDRTSRRILLTTAILSDARPELLQQHVNGLRNLNFAGDDESRTWNPLQLAAEKSNIGCVRILLKAGANVNTPATGDCGQTALQAAVGEGNFEMVMLLLKHGADVNVLGGTGVSSTTALQLAVRKGNLEMAMLLLEHGADVNGPPSAFLGMTAIEISAVRGFIDITALLLPRVALQGRMRLHFVRAVCFAAQKCQHATAELLKKHGGWTERDPDSGLELPAEGLTMLGDPFEELGSIQVTEVAERSLDLCDPVSRWLDDFVGYYFESIE</sequence>
<dbReference type="PANTHER" id="PTHR24123">
    <property type="entry name" value="ANKYRIN REPEAT-CONTAINING"/>
    <property type="match status" value="1"/>
</dbReference>
<feature type="repeat" description="ANK" evidence="3">
    <location>
        <begin position="1026"/>
        <end position="1058"/>
    </location>
</feature>